<reference evidence="2 3" key="1">
    <citation type="submission" date="2020-10" db="EMBL/GenBank/DDBJ databases">
        <title>The Coptis chinensis genome and diversification of protoberbering-type alkaloids.</title>
        <authorList>
            <person name="Wang B."/>
            <person name="Shu S."/>
            <person name="Song C."/>
            <person name="Liu Y."/>
        </authorList>
    </citation>
    <scope>NUCLEOTIDE SEQUENCE [LARGE SCALE GENOMIC DNA]</scope>
    <source>
        <strain evidence="2">HL-2020</strain>
        <tissue evidence="2">Leaf</tissue>
    </source>
</reference>
<comment type="caution">
    <text evidence="2">The sequence shown here is derived from an EMBL/GenBank/DDBJ whole genome shotgun (WGS) entry which is preliminary data.</text>
</comment>
<dbReference type="GO" id="GO:0005773">
    <property type="term" value="C:vacuole"/>
    <property type="evidence" value="ECO:0007669"/>
    <property type="project" value="TreeGrafter"/>
</dbReference>
<evidence type="ECO:0000256" key="1">
    <source>
        <dbReference type="ARBA" id="ARBA00009431"/>
    </source>
</evidence>
<proteinExistence type="inferred from homology"/>
<dbReference type="Pfam" id="PF00450">
    <property type="entry name" value="Peptidase_S10"/>
    <property type="match status" value="1"/>
</dbReference>
<keyword evidence="3" id="KW-1185">Reference proteome</keyword>
<dbReference type="EMBL" id="JADFTS010000003">
    <property type="protein sequence ID" value="KAF9613270.1"/>
    <property type="molecule type" value="Genomic_DNA"/>
</dbReference>
<gene>
    <name evidence="2" type="ORF">IFM89_006769</name>
</gene>
<name>A0A835LZG1_9MAGN</name>
<dbReference type="PRINTS" id="PR00724">
    <property type="entry name" value="CRBOXYPTASEC"/>
</dbReference>
<dbReference type="OrthoDB" id="443318at2759"/>
<evidence type="ECO:0000313" key="2">
    <source>
        <dbReference type="EMBL" id="KAF9613270.1"/>
    </source>
</evidence>
<protein>
    <recommendedName>
        <fullName evidence="4">Serine carboxypeptidase</fullName>
    </recommendedName>
</protein>
<accession>A0A835LZG1</accession>
<dbReference type="PANTHER" id="PTHR11802:SF32">
    <property type="entry name" value="SERINE CARBOXYPEPTIDASE-LIKE 29"/>
    <property type="match status" value="1"/>
</dbReference>
<dbReference type="SUPFAM" id="SSF53474">
    <property type="entry name" value="alpha/beta-Hydrolases"/>
    <property type="match status" value="1"/>
</dbReference>
<sequence length="183" mass="20940">MVFNFLKLVDVLSAISLANIIFLESPVGIGFSYSSNPSEYLTNGDKRTADDSLIFLLKWFERFPQYKGRDFYITGGSYAGHYIPRLAQAIMRYRLSSTGAKTNQSQGLHAKITYIFPEKHNILVQIREVVGICLRSKWEPSVENIGGWLRSSTEEIEVGLDRFFMEPIWKLDFLEVGFQKSPL</sequence>
<evidence type="ECO:0000313" key="3">
    <source>
        <dbReference type="Proteomes" id="UP000631114"/>
    </source>
</evidence>
<evidence type="ECO:0008006" key="4">
    <source>
        <dbReference type="Google" id="ProtNLM"/>
    </source>
</evidence>
<dbReference type="GO" id="GO:0004185">
    <property type="term" value="F:serine-type carboxypeptidase activity"/>
    <property type="evidence" value="ECO:0007669"/>
    <property type="project" value="InterPro"/>
</dbReference>
<dbReference type="GO" id="GO:0006508">
    <property type="term" value="P:proteolysis"/>
    <property type="evidence" value="ECO:0007669"/>
    <property type="project" value="InterPro"/>
</dbReference>
<dbReference type="Proteomes" id="UP000631114">
    <property type="component" value="Unassembled WGS sequence"/>
</dbReference>
<organism evidence="2 3">
    <name type="scientific">Coptis chinensis</name>
    <dbReference type="NCBI Taxonomy" id="261450"/>
    <lineage>
        <taxon>Eukaryota</taxon>
        <taxon>Viridiplantae</taxon>
        <taxon>Streptophyta</taxon>
        <taxon>Embryophyta</taxon>
        <taxon>Tracheophyta</taxon>
        <taxon>Spermatophyta</taxon>
        <taxon>Magnoliopsida</taxon>
        <taxon>Ranunculales</taxon>
        <taxon>Ranunculaceae</taxon>
        <taxon>Coptidoideae</taxon>
        <taxon>Coptis</taxon>
    </lineage>
</organism>
<dbReference type="AlphaFoldDB" id="A0A835LZG1"/>
<dbReference type="InterPro" id="IPR029058">
    <property type="entry name" value="AB_hydrolase_fold"/>
</dbReference>
<dbReference type="Gene3D" id="3.40.50.1820">
    <property type="entry name" value="alpha/beta hydrolase"/>
    <property type="match status" value="1"/>
</dbReference>
<dbReference type="InterPro" id="IPR001563">
    <property type="entry name" value="Peptidase_S10"/>
</dbReference>
<dbReference type="PANTHER" id="PTHR11802">
    <property type="entry name" value="SERINE PROTEASE FAMILY S10 SERINE CARBOXYPEPTIDASE"/>
    <property type="match status" value="1"/>
</dbReference>
<comment type="similarity">
    <text evidence="1">Belongs to the peptidase S10 family.</text>
</comment>